<feature type="region of interest" description="Disordered" evidence="5">
    <location>
        <begin position="500"/>
        <end position="577"/>
    </location>
</feature>
<feature type="compositionally biased region" description="Low complexity" evidence="5">
    <location>
        <begin position="1203"/>
        <end position="1213"/>
    </location>
</feature>
<dbReference type="Pfam" id="PF19193">
    <property type="entry name" value="Tectonin"/>
    <property type="match status" value="2"/>
</dbReference>
<feature type="compositionally biased region" description="Basic and acidic residues" evidence="5">
    <location>
        <begin position="1121"/>
        <end position="1132"/>
    </location>
</feature>
<feature type="domain" description="PH" evidence="6">
    <location>
        <begin position="1347"/>
        <end position="1461"/>
    </location>
</feature>
<reference evidence="9" key="1">
    <citation type="journal article" date="2023" name="G3 (Bethesda)">
        <title>A reference genome for the long-term kleptoplast-retaining sea slug Elysia crispata morphotype clarki.</title>
        <authorList>
            <person name="Eastman K.E."/>
            <person name="Pendleton A.L."/>
            <person name="Shaikh M.A."/>
            <person name="Suttiyut T."/>
            <person name="Ogas R."/>
            <person name="Tomko P."/>
            <person name="Gavelis G."/>
            <person name="Widhalm J.R."/>
            <person name="Wisecaver J.H."/>
        </authorList>
    </citation>
    <scope>NUCLEOTIDE SEQUENCE</scope>
    <source>
        <strain evidence="9">ECLA1</strain>
    </source>
</reference>
<evidence type="ECO:0000256" key="3">
    <source>
        <dbReference type="ARBA" id="ARBA00016409"/>
    </source>
</evidence>
<comment type="similarity">
    <text evidence="2">Belongs to the TECPR1 family.</text>
</comment>
<keyword evidence="4" id="KW-0677">Repeat</keyword>
<dbReference type="EMBL" id="JAWDGP010007838">
    <property type="protein sequence ID" value="KAK3703348.1"/>
    <property type="molecule type" value="Genomic_DNA"/>
</dbReference>
<dbReference type="InterPro" id="IPR001849">
    <property type="entry name" value="PH_domain"/>
</dbReference>
<evidence type="ECO:0000259" key="6">
    <source>
        <dbReference type="SMART" id="SM00233"/>
    </source>
</evidence>
<evidence type="ECO:0000256" key="2">
    <source>
        <dbReference type="ARBA" id="ARBA00005966"/>
    </source>
</evidence>
<name>A0AAE0XQB8_9GAST</name>
<dbReference type="InterPro" id="IPR011993">
    <property type="entry name" value="PH-like_dom_sf"/>
</dbReference>
<evidence type="ECO:0000259" key="8">
    <source>
        <dbReference type="SMART" id="SM00694"/>
    </source>
</evidence>
<feature type="domain" description="Peroxin/Ferlin" evidence="7">
    <location>
        <begin position="1552"/>
        <end position="1613"/>
    </location>
</feature>
<evidence type="ECO:0000259" key="7">
    <source>
        <dbReference type="SMART" id="SM00693"/>
    </source>
</evidence>
<dbReference type="SMART" id="SM00693">
    <property type="entry name" value="DysFN"/>
    <property type="match status" value="2"/>
</dbReference>
<feature type="domain" description="Peroxin/Ferlin" evidence="8">
    <location>
        <begin position="1624"/>
        <end position="1657"/>
    </location>
</feature>
<feature type="compositionally biased region" description="Polar residues" evidence="5">
    <location>
        <begin position="500"/>
        <end position="517"/>
    </location>
</feature>
<dbReference type="SMART" id="SM00706">
    <property type="entry name" value="TECPR"/>
    <property type="match status" value="8"/>
</dbReference>
<dbReference type="GO" id="GO:0000421">
    <property type="term" value="C:autophagosome membrane"/>
    <property type="evidence" value="ECO:0007669"/>
    <property type="project" value="UniProtKB-SubCell"/>
</dbReference>
<dbReference type="InterPro" id="IPR006614">
    <property type="entry name" value="Peroxin/Ferlin"/>
</dbReference>
<protein>
    <recommendedName>
        <fullName evidence="3">Tectonin beta-propeller repeat-containing protein 1</fullName>
    </recommendedName>
</protein>
<feature type="domain" description="Peroxin/Ferlin" evidence="8">
    <location>
        <begin position="141"/>
        <end position="174"/>
    </location>
</feature>
<feature type="compositionally biased region" description="Low complexity" evidence="5">
    <location>
        <begin position="1183"/>
        <end position="1192"/>
    </location>
</feature>
<feature type="compositionally biased region" description="Basic residues" evidence="5">
    <location>
        <begin position="841"/>
        <end position="851"/>
    </location>
</feature>
<feature type="compositionally biased region" description="Polar residues" evidence="5">
    <location>
        <begin position="525"/>
        <end position="534"/>
    </location>
</feature>
<dbReference type="SMART" id="SM00694">
    <property type="entry name" value="DysFC"/>
    <property type="match status" value="2"/>
</dbReference>
<feature type="region of interest" description="Disordered" evidence="5">
    <location>
        <begin position="1111"/>
        <end position="1233"/>
    </location>
</feature>
<dbReference type="Gene3D" id="2.30.29.30">
    <property type="entry name" value="Pleckstrin-homology domain (PH domain)/Phosphotyrosine-binding domain (PTB)"/>
    <property type="match status" value="1"/>
</dbReference>
<feature type="compositionally biased region" description="Polar residues" evidence="5">
    <location>
        <begin position="544"/>
        <end position="577"/>
    </location>
</feature>
<dbReference type="SUPFAM" id="SSF50729">
    <property type="entry name" value="PH domain-like"/>
    <property type="match status" value="1"/>
</dbReference>
<proteinExistence type="inferred from homology"/>
<dbReference type="PANTHER" id="PTHR23250:SF1">
    <property type="entry name" value="TECTONIN BETA-PROPELLER REPEAT-CONTAINING PROTEIN 1"/>
    <property type="match status" value="1"/>
</dbReference>
<evidence type="ECO:0000313" key="10">
    <source>
        <dbReference type="Proteomes" id="UP001283361"/>
    </source>
</evidence>
<evidence type="ECO:0000256" key="4">
    <source>
        <dbReference type="ARBA" id="ARBA00022737"/>
    </source>
</evidence>
<comment type="caution">
    <text evidence="9">The sequence shown here is derived from an EMBL/GenBank/DDBJ whole genome shotgun (WGS) entry which is preliminary data.</text>
</comment>
<dbReference type="InterPro" id="IPR006624">
    <property type="entry name" value="Beta-propeller_rpt_TECPR"/>
</dbReference>
<comment type="subcellular location">
    <subcellularLocation>
        <location evidence="1">Cytoplasmic vesicle</location>
        <location evidence="1">Autophagosome membrane</location>
    </subcellularLocation>
</comment>
<feature type="domain" description="Peroxin/Ferlin" evidence="7">
    <location>
        <begin position="67"/>
        <end position="129"/>
    </location>
</feature>
<keyword evidence="10" id="KW-1185">Reference proteome</keyword>
<evidence type="ECO:0000313" key="9">
    <source>
        <dbReference type="EMBL" id="KAK3703348.1"/>
    </source>
</evidence>
<feature type="compositionally biased region" description="Basic and acidic residues" evidence="5">
    <location>
        <begin position="1153"/>
        <end position="1166"/>
    </location>
</feature>
<organism evidence="9 10">
    <name type="scientific">Elysia crispata</name>
    <name type="common">lettuce slug</name>
    <dbReference type="NCBI Taxonomy" id="231223"/>
    <lineage>
        <taxon>Eukaryota</taxon>
        <taxon>Metazoa</taxon>
        <taxon>Spiralia</taxon>
        <taxon>Lophotrochozoa</taxon>
        <taxon>Mollusca</taxon>
        <taxon>Gastropoda</taxon>
        <taxon>Heterobranchia</taxon>
        <taxon>Euthyneura</taxon>
        <taxon>Panpulmonata</taxon>
        <taxon>Sacoglossa</taxon>
        <taxon>Placobranchoidea</taxon>
        <taxon>Plakobranchidae</taxon>
        <taxon>Elysia</taxon>
    </lineage>
</organism>
<gene>
    <name evidence="9" type="ORF">RRG08_011215</name>
</gene>
<dbReference type="InterPro" id="IPR051513">
    <property type="entry name" value="Tectonin_beta-prop"/>
</dbReference>
<evidence type="ECO:0000256" key="1">
    <source>
        <dbReference type="ARBA" id="ARBA00004652"/>
    </source>
</evidence>
<feature type="compositionally biased region" description="Basic residues" evidence="5">
    <location>
        <begin position="811"/>
        <end position="825"/>
    </location>
</feature>
<dbReference type="GO" id="GO:0030246">
    <property type="term" value="F:carbohydrate binding"/>
    <property type="evidence" value="ECO:0007669"/>
    <property type="project" value="UniProtKB-KW"/>
</dbReference>
<dbReference type="Proteomes" id="UP001283361">
    <property type="component" value="Unassembled WGS sequence"/>
</dbReference>
<accession>A0AAE0XQB8</accession>
<dbReference type="SMART" id="SM00233">
    <property type="entry name" value="PH"/>
    <property type="match status" value="1"/>
</dbReference>
<dbReference type="Pfam" id="PF06398">
    <property type="entry name" value="Pex24p"/>
    <property type="match status" value="2"/>
</dbReference>
<dbReference type="Pfam" id="PF06462">
    <property type="entry name" value="Hyd_WA"/>
    <property type="match status" value="2"/>
</dbReference>
<dbReference type="PANTHER" id="PTHR23250">
    <property type="entry name" value="DYSFERLIN-RELATED"/>
    <property type="match status" value="1"/>
</dbReference>
<evidence type="ECO:0000256" key="5">
    <source>
        <dbReference type="SAM" id="MobiDB-lite"/>
    </source>
</evidence>
<sequence length="1891" mass="211518">MSESFLWLVNHIGDTFSLGTTHRLFRQLIYADDDIIAIKRVAASHWCAWAVGHDHRPYLFVLSSDVPIRIPETTFENQRWTPFYGFSKKSMIPSDRYAWSDESGTVERPKESVRLPSSHWEWDGDWMIDDNLRGEVVELGGWQYAIDFPAVYTPEQHWNSFVRRRKWIHFRRFFATDRWANISDMEMVEKLECFIDISVGGFLLPSQPEGFLTVWAVMNSGSVYVRTNVHRENPEGSTWCSISLEKHHGIINISVGATNLVWAVTWDGQGLVRTNVSRNNVYGSSWVDVESPDNTTQLMQVAVGRNAVWALSRDNKVWFRKGTWGDNTFWNEESAVGTLWVEMVGEMSQIALSSNDQVFAVDISGQNVYFRTGVSSHDLTGKTWQKVILREDLSQFKDLGLLSDDRLCSCTLDDEEFCEMHCLRRAPSESTSCSSISLSTATSSSANINEDVSGNGDVFMTPLSPSQPADMLHMLSMEDYLPPAWSLGEWLEKEEPITPTITQTAESSASKESNFGSLCQPVEETVQTSDTQLESKQKNGRVRSVSQYSLTDSFPNSGQSLTDSLPQSSRTASPVSSTCTVHVGLTRSVSSQTDSNSAELSSSQQYSTFSDDANIDFHPSSSATSEDTHNSRGDSLGLENVSLFSDGSEICDTNEKCDEDKKEVDKSSKFLHANLDTAPLNDHNKDLTEVDNHFKIFAESKASKEMEATVTEMINDITESDFENLKPIDHSKDAAVKTNKGKTLPSSTLSSELKIEDTTVTTKLGSGYPEPVTSENGKFPVENSKQDSLEFFTSLDAERHGEVLDAGKELGKRRHSKSHRRSSRFRKSDPSDDYESIVFKPTRRKKEKNNKKNSNNAQIVKNNSDSVSISSTGETFCSVSPIEAHKLNTSQVPDVPAMHNDDSLHNVIPQKVPANVTDFPDDLAPLALHKSSIVAKESAKKLSDALANENQLDNTETTLKLEANETKNFEKSFDDALPMCNNSSPEKVSLQQFTQENISQNNTKLDLKQESSDSNICDRNILIPRTVNSSDKNFVQTQESKGNVKPSHLNDDLISQDKCAKYSSISVSCQTEDVEISVSLKKSPKWGQRRVLKKDDSSKWCPMTKLTPAKKKSVDVAVASTKDDRDNTKDSNSESDEIVDFVTDLLSDEDSETEHQDEQDVEAVKAEEEDESREEPKMEEMSDSSSRLSLDSSHVEQSFRAASVTSMSSQSSSIKGRLSAPRRSSGAIRNSPSVPISLEFRQSALHRHTPSPARLNSPSIVDLKQMPDNLPGQTMVVAQPRLSWKWLDVTSCIIDDPSKVEWLSSREEAGHETKAKIKKDLRDRLLQKIISRNKHEVGAFMSLETAVEKSTWVHKASMHMYQHGRRSRWIECRVELEQGIGAREKGTLTVHYNHRRKQMHTQIQLSDMICVKMNTDPDLSTVFNVFTPALNQSDQPLMLKATSEKEAAEWLDHLSSARAGAWNLNRPIPQGAVWSCSFTGDILVSPTLQDCAKPYLRSWGLHGGHMALIETSPSGVTWGLGFDRTPHVYNGGYGGAVCTGQSDMSYNTKQMIDSHRVYVYENQKWFPLVAWCDKGVFNHNFHWVTSSGQFVTSRDQVKLPSSKWHWISDWTIDFSMVGGVDSNGWQYSNHNNGSFHPRSHIRDHYRRRRWIRRCRLSMMGPWISAGSLSISDLSIQIDPVENSSDPIVMWAVAANGDVLCRYGVTQSNPLGHSWVHISRDQDKPFTSISVGNRGQVWGVATDGSAWFRTGVSPENPAGKHWLQVVPPPPGNFHLRQVSAGALSVWAVDTGDNLWRRENITPTFPEGTGWESMANKVKRVSVGPQDQVWIVADAYFQKSRHAPGVIYHRQGISDKYPGGTGWQKVIGSGWAHVSVRGVTTNLGNADSGIEES</sequence>
<feature type="region of interest" description="Disordered" evidence="5">
    <location>
        <begin position="610"/>
        <end position="639"/>
    </location>
</feature>
<feature type="region of interest" description="Disordered" evidence="5">
    <location>
        <begin position="804"/>
        <end position="865"/>
    </location>
</feature>
<dbReference type="InterPro" id="IPR010482">
    <property type="entry name" value="TECPR1-like_DysF"/>
</dbReference>